<dbReference type="GO" id="GO:0043041">
    <property type="term" value="P:amino acid activation for nonribosomal peptide biosynthetic process"/>
    <property type="evidence" value="ECO:0007669"/>
    <property type="project" value="TreeGrafter"/>
</dbReference>
<dbReference type="SMART" id="SM00823">
    <property type="entry name" value="PKS_PP"/>
    <property type="match status" value="2"/>
</dbReference>
<evidence type="ECO:0000256" key="9">
    <source>
        <dbReference type="SAM" id="Coils"/>
    </source>
</evidence>
<dbReference type="PROSITE" id="PS00455">
    <property type="entry name" value="AMP_BINDING"/>
    <property type="match status" value="3"/>
</dbReference>
<dbReference type="InterPro" id="IPR020845">
    <property type="entry name" value="AMP-binding_CS"/>
</dbReference>
<dbReference type="InterPro" id="IPR023213">
    <property type="entry name" value="CAT-like_dom_sf"/>
</dbReference>
<dbReference type="GO" id="GO:0017000">
    <property type="term" value="P:antibiotic biosynthetic process"/>
    <property type="evidence" value="ECO:0007669"/>
    <property type="project" value="UniProtKB-KW"/>
</dbReference>
<dbReference type="InterPro" id="IPR045851">
    <property type="entry name" value="AMP-bd_C_sf"/>
</dbReference>
<dbReference type="GO" id="GO:0016874">
    <property type="term" value="F:ligase activity"/>
    <property type="evidence" value="ECO:0007669"/>
    <property type="project" value="UniProtKB-KW"/>
</dbReference>
<dbReference type="PROSITE" id="PS00012">
    <property type="entry name" value="PHOSPHOPANTETHEINE"/>
    <property type="match status" value="2"/>
</dbReference>
<dbReference type="RefSeq" id="WP_277580465.1">
    <property type="nucleotide sequence ID" value="NZ_JAMBPV010000001.1"/>
</dbReference>
<dbReference type="PANTHER" id="PTHR45527:SF1">
    <property type="entry name" value="FATTY ACID SYNTHASE"/>
    <property type="match status" value="1"/>
</dbReference>
<dbReference type="GO" id="GO:0044550">
    <property type="term" value="P:secondary metabolite biosynthetic process"/>
    <property type="evidence" value="ECO:0007669"/>
    <property type="project" value="TreeGrafter"/>
</dbReference>
<dbReference type="Pfam" id="PF00550">
    <property type="entry name" value="PP-binding"/>
    <property type="match status" value="3"/>
</dbReference>
<gene>
    <name evidence="11" type="ORF">M4L21_00475</name>
</gene>
<dbReference type="Pfam" id="PF07993">
    <property type="entry name" value="NAD_binding_4"/>
    <property type="match status" value="1"/>
</dbReference>
<comment type="caution">
    <text evidence="11">The sequence shown here is derived from an EMBL/GenBank/DDBJ whole genome shotgun (WGS) entry which is preliminary data.</text>
</comment>
<dbReference type="FunFam" id="3.40.50.12780:FF:000012">
    <property type="entry name" value="Non-ribosomal peptide synthetase"/>
    <property type="match status" value="3"/>
</dbReference>
<sequence length="3521" mass="400811">METKLLSYAQNEILQIEQYYENTSINNIAGVMHMRNGLEYEEINEAFNKLVRDHESLRLRITKKDGVYQQYLANFQYKYYDYLDFYQDEVSYKKWVNEKARTNIFALNDDLYKATIVRLPEGHNGIVLLQNHLISDGWSMTIVVNYLIKILAGKPVDESDSNSYLENIASESKYENSNRFDKDKQFWLEKLKNFEDNALFEKTTLGSAVGKRKSISLSNIDTKNIKAFCEENQLSISNLFSAIMLIIKYKKTLSNINSVGLLIHNRNSKKEKASTGVYSRVLPMIVEIDKNLSIKSYLDKIKIETFNLLKHRKYPYDYIVEDSGNKRGLLDCFISFQNTQYNAEFIEDGFSDEWLDSGTNNAPLSVNVSNRSSKNGLDIDYDYQIDALDEKGVYQLHDTILNVLNSMINNLEQSISDIEIVTGEEKEKILHEFNDTHLPLNNEQTFVERFEEQVEKTPNQTAITYEGQSLTYQSLNDRANQLAYQLRNEGVKPDTLVGIMSRRRLEMLIAIYGVLKAGGAYVPMDPEHPSERINYILSDSQPRVLLTDEDMDPAIDYERTVINITNNSLLSTMPTSNLPRVTDVSNLMYVIYTSGTTGKPKGVMVPYKGVLNRLNWMIDEFNIDHQDTILFKTPFTFDVSIWEIFGWAMIGGQAVLLPSGEESNPEKITSLIQHHRISMVHFVPSMLSVFIDFIRTTSSASAIDSLNYVLASGEALKPEQVNRFNQLIGKENSSLLVDLYGPTETSIEVIYYPCHDHKSYEEIPIGRPIANTQAYILNEENNLMGIDVPGELCIGGVSVTRGYLNRPELTQEKFIDNPFGEGKLYRTGDLAKWGADGLIEYLGRMDEQVKIRGYRIELGEIESLLDQIENISDVAVVTKSMAGNEDLIICAYLVSDKTIDFEAVREILSKKLPEYMIPSYITQIDMLPVTSNGKLNKKELPEIQVEHRDYVAPRNDIEEKIAEIFSKVLNVEDISIFDNFFEIGGHSLKAISVINEIESKMATRLPLKSVFENPTVAQLTKIIENQANDSSNHEIPAAEDKAYYLASSPQKRLYVLNEMVDGQTAYNMPSMLEIRGDVDVERVQSAFQELVNRHEVLRTHFDTVKGEPVQIIEEQLNITVDYELSHTEDYESLLNKFIRPFNLAHAPLLRVKIVKCAEQRYVLLFDMHHIISDGLSINLIIKEFTALYKDRILEDLKIQYKDYSEWMNSRDLNVQREFWLSQFKDEAPVLDLPYDYSRPNQQSFVGRTVSMKMPDDTRNAINQLAQATGSTDYMVLLSSFMVLLNKYSRQEDVVVGSPISGRTHKDTENLLGMFVNTLAMRAHPERNKTFNQLLSEVKDTSLKAYDNQEYPLEELVDEVVEKRDLTRNPLFDVLFTLQNNEKGSLQIDDWSIEQKEPSYINTKFDLSMTIEDDNGYKISLEYGEELFSQDTIERMLTHFIEILSNVGNNPEQKISEIEMVTQDEKDVIFNKFNDTKVPFNNNQTFVERFENQVAKTPDQIAITYEGESLTYEALNDKANQLANYLRIEGIQANSLVGLMTNRHLEMIIGIYGILKAGGAYVPIDPNYPSDRINYILKDSAPTVLLTDQMLDTTIEFNQTVLNLTDDSMVSTQPTDNLLHVTDVSDLMYVIYTSGTTGKPKGVMVPYKGVMNRLNWMIDHYHISSEDTILFKTPFTFDVSVWEIFGWAIIGGQTVLLPSGEESNPEKITELIQQHEISMVHFVPSMLGVFVDFIKTANKASDIASVNYVLASGEALKAEQVNQFNTLIGEQNNTLLIDLYGPTEASIEVIYYPCPAGQTYEEIPIGQPIANIQAYIMNSDKNLMGIGVPGELCIGGVGVTRGYLNRPDLTSEKFIDNPFGEGKLYRTGDLAKWSATGDVEYLGRLDEQVKIRGYRIELGEIESLLRQIDFISDVAVVAKPMAGEELAICAYLVSDEQIDFYDIKTQLSKKLPGYMVPSYMSQIDILPVTSNGKLDKKKLPEIKVESKTHVEPTNDVERMLASIFENVLNIERVSIHDNFFEIGGHSLKAINIINKIEGEIGVRLPLKVIFESPTVGQLSKVIEEQENGVSERNIPQAEVKPYYLASSPQKRLYVLNEMGEGQTAYNMPSMLEINGDVDVDRVQNVFQILVERHEALRTHFETVDGEPVQVIDESANISVDYEEFYTDDYESLLNDFVKPFNLSQSPLLKVKIVRFSEQRHVLLFDMHHIISDGFSINLIIKEFTALYHEKALNDLKVQYKDYSEWMHTRDLSDQRTFWLSQFEDEAPVLDLPYDYSRPKQQGFTGETVTAEMPEETRNALHQLAQTTGSTDYMILLSSFMILLHKYSRQEDVVVGSPISGRTHEDTENILGMFVNTLPMRAYPEANKSFEQLLVEVRNTALKAYDNQEYPLEELVEEVVERRDLTRNPLFDVLFTLQNNEQQNLQIEDWEIEAKEATNTNAKFDLNMTIEDDGAYQVSIEYGAELFKQQTVERMLKHYMQILTEIIHNPGQNISEIEMITGEERTQILGEFNNTHVQLDNKQTFIERFEQQVAKTPDQTAITYEGESLTYQALNSRVNQLAHKLRAEGVKADTLVGLMADRGLEMMIGIYGILKAGGAYVPIDPNNPSDRINYILEDSQLTLLLTDRTLNRTINYDNKVIDLANKSTLTDLSTDNLKHITGLSNLMYIIYTSGTTGNPKGVIVSYEGVMNRLNWMIDKYDFNNEETILFKTPFTFDVSVWEIFGFAMVGAQAVLLPSGEEGNPDKITSLIQKHEITMVHFVPSMLGVFVDYIKSADKMSDIASVNYVLASGEALKAEQVNRFNTLIGGRNDTLLIDLYGPTEASIEVIYNPLPASEVYDVIPIGNPIANVQIYILNNNNNLMGIGVPGELCIGGIAVTKGYLNRSELTQQQFIDNPFGEGKLYRSGDLAKWRTDGQIEYLGRIDEQVKIRGYRIELGEISSHLLRIDHVSDAGVIVKPMAGEALAICAYLVSDETLSFSEIKTELARKVPDYMIPAYMTQIDQLPITSNGKLNKRALPEIEIERQAFVEPRNDIEANIVKAIEDVLNTDKVSVYDNFFEIGGDSIKAIKLTSLLSKSYNISIKDIFELQTTDRISESLVGKDNTNILTKLASLKDINTEHTHQFSSEFIQKINGYKQDSAKKYDIIGSNAAKQGKKALLTGATGFFGVYLLNNLLEETDFDIYVMVRSNKDIDGETKLHRNWVYYFESQINPEYANRIHIIEGNIESEQLGMDAKTYDELSQNIDIVVNAAANVSHFATKDASYGVNVRGIEQLIQFAKDNQFKEIHHMSTISIASGQVKDKSQLTFSEYDIDIGQKLNNVYLDSKIEAEKLLISSREQGIETNIYRLGNLQCDSLTGIFQKNEENNAFYSIIKSFKNLQIFPDLENDDLEFTSVDQAAEACSKLIKNNQLNNEIHHIYNNNHLPLKQLMSVYNQNNYNIKDVQWNEFVDYLMECIQDDVMSDEINDFLLHTGILDNNIFNKSHFEVLDFKTNFILEKLNFKWQPIENVTLSKMISHPKNNF</sequence>
<dbReference type="CDD" id="cd19531">
    <property type="entry name" value="LCL_NRPS-like"/>
    <property type="match status" value="2"/>
</dbReference>
<feature type="domain" description="Carrier" evidence="10">
    <location>
        <begin position="3028"/>
        <end position="3104"/>
    </location>
</feature>
<keyword evidence="6" id="KW-0436">Ligase</keyword>
<keyword evidence="7" id="KW-0045">Antibiotic biosynthesis</keyword>
<organism evidence="11 12">
    <name type="scientific">Staphylococcus equorum</name>
    <dbReference type="NCBI Taxonomy" id="246432"/>
    <lineage>
        <taxon>Bacteria</taxon>
        <taxon>Bacillati</taxon>
        <taxon>Bacillota</taxon>
        <taxon>Bacilli</taxon>
        <taxon>Bacillales</taxon>
        <taxon>Staphylococcaceae</taxon>
        <taxon>Staphylococcus</taxon>
    </lineage>
</organism>
<evidence type="ECO:0000256" key="7">
    <source>
        <dbReference type="ARBA" id="ARBA00023194"/>
    </source>
</evidence>
<comment type="cofactor">
    <cofactor evidence="1">
        <name>pantetheine 4'-phosphate</name>
        <dbReference type="ChEBI" id="CHEBI:47942"/>
    </cofactor>
</comment>
<comment type="similarity">
    <text evidence="2">Belongs to the ATP-dependent AMP-binding enzyme family.</text>
</comment>
<dbReference type="InterPro" id="IPR020806">
    <property type="entry name" value="PKS_PP-bd"/>
</dbReference>
<evidence type="ECO:0000313" key="11">
    <source>
        <dbReference type="EMBL" id="MDG0857786.1"/>
    </source>
</evidence>
<protein>
    <recommendedName>
        <fullName evidence="3">Putative long chain fatty acid-CoA ligase VraA</fullName>
    </recommendedName>
    <alternativeName>
        <fullName evidence="8">Acyl-CoA synthetase</fullName>
    </alternativeName>
</protein>
<dbReference type="SUPFAM" id="SSF47336">
    <property type="entry name" value="ACP-like"/>
    <property type="match status" value="3"/>
</dbReference>
<evidence type="ECO:0000256" key="2">
    <source>
        <dbReference type="ARBA" id="ARBA00006432"/>
    </source>
</evidence>
<keyword evidence="4" id="KW-0596">Phosphopantetheine</keyword>
<dbReference type="Pfam" id="PF00668">
    <property type="entry name" value="Condensation"/>
    <property type="match status" value="3"/>
</dbReference>
<dbReference type="NCBIfam" id="NF003417">
    <property type="entry name" value="PRK04813.1"/>
    <property type="match status" value="3"/>
</dbReference>
<name>A0A9X4R084_9STAP</name>
<dbReference type="Gene3D" id="1.10.1200.10">
    <property type="entry name" value="ACP-like"/>
    <property type="match status" value="3"/>
</dbReference>
<dbReference type="InterPro" id="IPR010071">
    <property type="entry name" value="AA_adenyl_dom"/>
</dbReference>
<dbReference type="InterPro" id="IPR000873">
    <property type="entry name" value="AMP-dep_synth/lig_dom"/>
</dbReference>
<proteinExistence type="inferred from homology"/>
<keyword evidence="9" id="KW-0175">Coiled coil</keyword>
<dbReference type="GO" id="GO:0031177">
    <property type="term" value="F:phosphopantetheine binding"/>
    <property type="evidence" value="ECO:0007669"/>
    <property type="project" value="InterPro"/>
</dbReference>
<evidence type="ECO:0000256" key="8">
    <source>
        <dbReference type="ARBA" id="ARBA00032875"/>
    </source>
</evidence>
<evidence type="ECO:0000259" key="10">
    <source>
        <dbReference type="PROSITE" id="PS50075"/>
    </source>
</evidence>
<dbReference type="Gene3D" id="3.40.50.720">
    <property type="entry name" value="NAD(P)-binding Rossmann-like Domain"/>
    <property type="match status" value="1"/>
</dbReference>
<feature type="domain" description="Carrier" evidence="10">
    <location>
        <begin position="1990"/>
        <end position="2065"/>
    </location>
</feature>
<dbReference type="InterPro" id="IPR001242">
    <property type="entry name" value="Condensation_dom"/>
</dbReference>
<keyword evidence="5" id="KW-0597">Phosphoprotein</keyword>
<dbReference type="InterPro" id="IPR036736">
    <property type="entry name" value="ACP-like_sf"/>
</dbReference>
<dbReference type="InterPro" id="IPR036291">
    <property type="entry name" value="NAD(P)-bd_dom_sf"/>
</dbReference>
<dbReference type="InterPro" id="IPR025110">
    <property type="entry name" value="AMP-bd_C"/>
</dbReference>
<accession>A0A9X4R084</accession>
<evidence type="ECO:0000256" key="1">
    <source>
        <dbReference type="ARBA" id="ARBA00001957"/>
    </source>
</evidence>
<feature type="coiled-coil region" evidence="9">
    <location>
        <begin position="2418"/>
        <end position="2445"/>
    </location>
</feature>
<dbReference type="Gene3D" id="3.30.559.10">
    <property type="entry name" value="Chloramphenicol acetyltransferase-like domain"/>
    <property type="match status" value="3"/>
</dbReference>
<dbReference type="EMBL" id="JAMBPX010000001">
    <property type="protein sequence ID" value="MDG0857786.1"/>
    <property type="molecule type" value="Genomic_DNA"/>
</dbReference>
<dbReference type="GO" id="GO:0005829">
    <property type="term" value="C:cytosol"/>
    <property type="evidence" value="ECO:0007669"/>
    <property type="project" value="TreeGrafter"/>
</dbReference>
<dbReference type="Pfam" id="PF13193">
    <property type="entry name" value="AMP-binding_C"/>
    <property type="match status" value="2"/>
</dbReference>
<dbReference type="InterPro" id="IPR006162">
    <property type="entry name" value="Ppantetheine_attach_site"/>
</dbReference>
<dbReference type="Gene3D" id="2.30.38.10">
    <property type="entry name" value="Luciferase, Domain 3"/>
    <property type="match status" value="3"/>
</dbReference>
<dbReference type="FunFam" id="3.40.50.980:FF:000001">
    <property type="entry name" value="Non-ribosomal peptide synthetase"/>
    <property type="match status" value="3"/>
</dbReference>
<dbReference type="Pfam" id="PF00501">
    <property type="entry name" value="AMP-binding"/>
    <property type="match status" value="3"/>
</dbReference>
<dbReference type="InterPro" id="IPR009081">
    <property type="entry name" value="PP-bd_ACP"/>
</dbReference>
<dbReference type="Proteomes" id="UP001152302">
    <property type="component" value="Unassembled WGS sequence"/>
</dbReference>
<evidence type="ECO:0000256" key="3">
    <source>
        <dbReference type="ARBA" id="ARBA00017625"/>
    </source>
</evidence>
<evidence type="ECO:0000256" key="6">
    <source>
        <dbReference type="ARBA" id="ARBA00022598"/>
    </source>
</evidence>
<dbReference type="SUPFAM" id="SSF51735">
    <property type="entry name" value="NAD(P)-binding Rossmann-fold domains"/>
    <property type="match status" value="1"/>
</dbReference>
<dbReference type="PROSITE" id="PS50075">
    <property type="entry name" value="CARRIER"/>
    <property type="match status" value="3"/>
</dbReference>
<reference evidence="11" key="1">
    <citation type="submission" date="2022-05" db="EMBL/GenBank/DDBJ databases">
        <title>Comparative genomics of Staphylococcus equorum isolates.</title>
        <authorList>
            <person name="Luelf R.H."/>
        </authorList>
    </citation>
    <scope>NUCLEOTIDE SEQUENCE</scope>
    <source>
        <strain evidence="11">TMW 2.2343</strain>
    </source>
</reference>
<evidence type="ECO:0000256" key="4">
    <source>
        <dbReference type="ARBA" id="ARBA00022450"/>
    </source>
</evidence>
<dbReference type="GO" id="GO:0008610">
    <property type="term" value="P:lipid biosynthetic process"/>
    <property type="evidence" value="ECO:0007669"/>
    <property type="project" value="UniProtKB-ARBA"/>
</dbReference>
<dbReference type="SUPFAM" id="SSF56801">
    <property type="entry name" value="Acetyl-CoA synthetase-like"/>
    <property type="match status" value="3"/>
</dbReference>
<evidence type="ECO:0000256" key="5">
    <source>
        <dbReference type="ARBA" id="ARBA00022553"/>
    </source>
</evidence>
<dbReference type="Gene3D" id="3.30.559.30">
    <property type="entry name" value="Nonribosomal peptide synthetase, condensation domain"/>
    <property type="match status" value="3"/>
</dbReference>
<dbReference type="Gene3D" id="3.40.50.980">
    <property type="match status" value="6"/>
</dbReference>
<dbReference type="NCBIfam" id="TIGR01733">
    <property type="entry name" value="AA-adenyl-dom"/>
    <property type="match status" value="3"/>
</dbReference>
<dbReference type="Gene3D" id="3.30.300.30">
    <property type="match status" value="3"/>
</dbReference>
<dbReference type="PANTHER" id="PTHR45527">
    <property type="entry name" value="NONRIBOSOMAL PEPTIDE SYNTHETASE"/>
    <property type="match status" value="1"/>
</dbReference>
<dbReference type="CDD" id="cd05930">
    <property type="entry name" value="A_NRPS"/>
    <property type="match status" value="3"/>
</dbReference>
<dbReference type="InterPro" id="IPR013120">
    <property type="entry name" value="FAR_NAD-bd"/>
</dbReference>
<dbReference type="SUPFAM" id="SSF52777">
    <property type="entry name" value="CoA-dependent acyltransferases"/>
    <property type="match status" value="6"/>
</dbReference>
<feature type="domain" description="Carrier" evidence="10">
    <location>
        <begin position="952"/>
        <end position="1027"/>
    </location>
</feature>
<evidence type="ECO:0000313" key="12">
    <source>
        <dbReference type="Proteomes" id="UP001152302"/>
    </source>
</evidence>
<dbReference type="FunFam" id="1.10.1200.10:FF:000005">
    <property type="entry name" value="Nonribosomal peptide synthetase 1"/>
    <property type="match status" value="2"/>
</dbReference>